<dbReference type="AlphaFoldDB" id="A0A4U6VTD4"/>
<organism evidence="2 3">
    <name type="scientific">Setaria viridis</name>
    <name type="common">Green bristlegrass</name>
    <name type="synonym">Setaria italica subsp. viridis</name>
    <dbReference type="NCBI Taxonomy" id="4556"/>
    <lineage>
        <taxon>Eukaryota</taxon>
        <taxon>Viridiplantae</taxon>
        <taxon>Streptophyta</taxon>
        <taxon>Embryophyta</taxon>
        <taxon>Tracheophyta</taxon>
        <taxon>Spermatophyta</taxon>
        <taxon>Magnoliopsida</taxon>
        <taxon>Liliopsida</taxon>
        <taxon>Poales</taxon>
        <taxon>Poaceae</taxon>
        <taxon>PACMAD clade</taxon>
        <taxon>Panicoideae</taxon>
        <taxon>Panicodae</taxon>
        <taxon>Paniceae</taxon>
        <taxon>Cenchrinae</taxon>
        <taxon>Setaria</taxon>
    </lineage>
</organism>
<keyword evidence="1" id="KW-0732">Signal</keyword>
<feature type="chain" id="PRO_5020610737" description="Bowman-Birk serine protease inhibitors family domain-containing protein" evidence="1">
    <location>
        <begin position="37"/>
        <end position="100"/>
    </location>
</feature>
<dbReference type="Gramene" id="TKW33108">
    <property type="protein sequence ID" value="TKW33108"/>
    <property type="gene ID" value="SEVIR_2G212000v2"/>
</dbReference>
<gene>
    <name evidence="2" type="ORF">SEVIR_2G212000v2</name>
</gene>
<dbReference type="Proteomes" id="UP000298652">
    <property type="component" value="Chromosome 2"/>
</dbReference>
<name>A0A4U6VTD4_SETVI</name>
<accession>A0A4U6VTD4</accession>
<evidence type="ECO:0000313" key="3">
    <source>
        <dbReference type="Proteomes" id="UP000298652"/>
    </source>
</evidence>
<proteinExistence type="predicted"/>
<keyword evidence="3" id="KW-1185">Reference proteome</keyword>
<evidence type="ECO:0008006" key="4">
    <source>
        <dbReference type="Google" id="ProtNLM"/>
    </source>
</evidence>
<dbReference type="EMBL" id="CM016553">
    <property type="protein sequence ID" value="TKW33108.1"/>
    <property type="molecule type" value="Genomic_DNA"/>
</dbReference>
<protein>
    <recommendedName>
        <fullName evidence="4">Bowman-Birk serine protease inhibitors family domain-containing protein</fullName>
    </recommendedName>
</protein>
<sequence>MAAASSRSAARKTPAVFMLALLAGQGQLLMAAPAAAADRRRLKLQGLGNRRILQTDQCSFASKRDRCIACVQDCLAAGPSPCTLDPISCDPPSCSRCLTA</sequence>
<evidence type="ECO:0000256" key="1">
    <source>
        <dbReference type="SAM" id="SignalP"/>
    </source>
</evidence>
<reference evidence="2" key="1">
    <citation type="submission" date="2019-03" db="EMBL/GenBank/DDBJ databases">
        <title>WGS assembly of Setaria viridis.</title>
        <authorList>
            <person name="Huang P."/>
            <person name="Jenkins J."/>
            <person name="Grimwood J."/>
            <person name="Barry K."/>
            <person name="Healey A."/>
            <person name="Mamidi S."/>
            <person name="Sreedasyam A."/>
            <person name="Shu S."/>
            <person name="Feldman M."/>
            <person name="Wu J."/>
            <person name="Yu Y."/>
            <person name="Chen C."/>
            <person name="Johnson J."/>
            <person name="Rokhsar D."/>
            <person name="Baxter I."/>
            <person name="Schmutz J."/>
            <person name="Brutnell T."/>
            <person name="Kellogg E."/>
        </authorList>
    </citation>
    <scope>NUCLEOTIDE SEQUENCE [LARGE SCALE GENOMIC DNA]</scope>
</reference>
<evidence type="ECO:0000313" key="2">
    <source>
        <dbReference type="EMBL" id="TKW33108.1"/>
    </source>
</evidence>
<feature type="signal peptide" evidence="1">
    <location>
        <begin position="1"/>
        <end position="36"/>
    </location>
</feature>